<gene>
    <name evidence="2" type="ORF">Mgra_00007467</name>
</gene>
<keyword evidence="1" id="KW-1133">Transmembrane helix</keyword>
<comment type="caution">
    <text evidence="2">The sequence shown here is derived from an EMBL/GenBank/DDBJ whole genome shotgun (WGS) entry which is preliminary data.</text>
</comment>
<keyword evidence="3" id="KW-1185">Reference proteome</keyword>
<reference evidence="2" key="1">
    <citation type="journal article" date="2020" name="Ecol. Evol.">
        <title>Genome structure and content of the rice root-knot nematode (Meloidogyne graminicola).</title>
        <authorList>
            <person name="Phan N.T."/>
            <person name="Danchin E.G.J."/>
            <person name="Klopp C."/>
            <person name="Perfus-Barbeoch L."/>
            <person name="Kozlowski D.K."/>
            <person name="Koutsovoulos G.D."/>
            <person name="Lopez-Roques C."/>
            <person name="Bouchez O."/>
            <person name="Zahm M."/>
            <person name="Besnard G."/>
            <person name="Bellafiore S."/>
        </authorList>
    </citation>
    <scope>NUCLEOTIDE SEQUENCE</scope>
    <source>
        <strain evidence="2">VN-18</strain>
    </source>
</reference>
<evidence type="ECO:0000256" key="1">
    <source>
        <dbReference type="SAM" id="Phobius"/>
    </source>
</evidence>
<evidence type="ECO:0000313" key="2">
    <source>
        <dbReference type="EMBL" id="KAF7633106.1"/>
    </source>
</evidence>
<sequence length="151" mass="16204">MENKILLYLNLFLIIQICSNNLLFIIAISAPKLRSPRAAPGGIDITESLIQETVNSNNIPSLPVVPVLRPPPGWGTPVIPDPPSIQTPTDLASVIEARPPGSAIEETLSVTERGIAGPLIPKIPQITPPPPIIPTQETVLENRLISTQMGF</sequence>
<dbReference type="Proteomes" id="UP000605970">
    <property type="component" value="Unassembled WGS sequence"/>
</dbReference>
<organism evidence="2 3">
    <name type="scientific">Meloidogyne graminicola</name>
    <dbReference type="NCBI Taxonomy" id="189291"/>
    <lineage>
        <taxon>Eukaryota</taxon>
        <taxon>Metazoa</taxon>
        <taxon>Ecdysozoa</taxon>
        <taxon>Nematoda</taxon>
        <taxon>Chromadorea</taxon>
        <taxon>Rhabditida</taxon>
        <taxon>Tylenchina</taxon>
        <taxon>Tylenchomorpha</taxon>
        <taxon>Tylenchoidea</taxon>
        <taxon>Meloidogynidae</taxon>
        <taxon>Meloidogyninae</taxon>
        <taxon>Meloidogyne</taxon>
    </lineage>
</organism>
<feature type="transmembrane region" description="Helical" evidence="1">
    <location>
        <begin position="6"/>
        <end position="28"/>
    </location>
</feature>
<evidence type="ECO:0000313" key="3">
    <source>
        <dbReference type="Proteomes" id="UP000605970"/>
    </source>
</evidence>
<dbReference type="EMBL" id="JABEBT010000084">
    <property type="protein sequence ID" value="KAF7633106.1"/>
    <property type="molecule type" value="Genomic_DNA"/>
</dbReference>
<dbReference type="OrthoDB" id="5909562at2759"/>
<dbReference type="AlphaFoldDB" id="A0A8S9ZIH8"/>
<proteinExistence type="predicted"/>
<protein>
    <submittedName>
        <fullName evidence="2">Uncharacterized protein</fullName>
    </submittedName>
</protein>
<keyword evidence="1" id="KW-0472">Membrane</keyword>
<accession>A0A8S9ZIH8</accession>
<name>A0A8S9ZIH8_9BILA</name>
<keyword evidence="1" id="KW-0812">Transmembrane</keyword>